<feature type="domain" description="Glucosyltransferase 24 catalytic" evidence="10">
    <location>
        <begin position="1151"/>
        <end position="1419"/>
    </location>
</feature>
<dbReference type="InterPro" id="IPR009448">
    <property type="entry name" value="UDP-g_GGtrans"/>
</dbReference>
<dbReference type="Proteomes" id="UP000182334">
    <property type="component" value="Chromosome VI"/>
</dbReference>
<comment type="cofactor">
    <cofactor evidence="1">
        <name>Ca(2+)</name>
        <dbReference type="ChEBI" id="CHEBI:29108"/>
    </cofactor>
</comment>
<dbReference type="Gene3D" id="3.90.550.10">
    <property type="entry name" value="Spore Coat Polysaccharide Biosynthesis Protein SpsA, Chain A"/>
    <property type="match status" value="1"/>
</dbReference>
<gene>
    <name evidence="11" type="ORF">SAMEA4029010_CIC11G00000000590</name>
</gene>
<evidence type="ECO:0000259" key="8">
    <source>
        <dbReference type="Pfam" id="PF18401"/>
    </source>
</evidence>
<dbReference type="SUPFAM" id="SSF53448">
    <property type="entry name" value="Nucleotide-diphospho-sugar transferases"/>
    <property type="match status" value="1"/>
</dbReference>
<dbReference type="InterPro" id="IPR040497">
    <property type="entry name" value="Glyco_transf_24"/>
</dbReference>
<evidence type="ECO:0000256" key="4">
    <source>
        <dbReference type="ARBA" id="ARBA00022824"/>
    </source>
</evidence>
<dbReference type="GO" id="GO:0018279">
    <property type="term" value="P:protein N-linked glycosylation via asparagine"/>
    <property type="evidence" value="ECO:0007669"/>
    <property type="project" value="TreeGrafter"/>
</dbReference>
<dbReference type="Pfam" id="PF18402">
    <property type="entry name" value="Thioredoxin_14"/>
    <property type="match status" value="1"/>
</dbReference>
<dbReference type="Pfam" id="PF18401">
    <property type="entry name" value="Thioredoxin_13"/>
    <property type="match status" value="1"/>
</dbReference>
<dbReference type="CDD" id="cd06432">
    <property type="entry name" value="GT8_HUGT1_C_like"/>
    <property type="match status" value="1"/>
</dbReference>
<evidence type="ECO:0000259" key="10">
    <source>
        <dbReference type="Pfam" id="PF18404"/>
    </source>
</evidence>
<proteinExistence type="predicted"/>
<feature type="domain" description="UGGT thioredoxin-like" evidence="9">
    <location>
        <begin position="438"/>
        <end position="655"/>
    </location>
</feature>
<keyword evidence="3 6" id="KW-0732">Signal</keyword>
<comment type="subcellular location">
    <subcellularLocation>
        <location evidence="2">Endoplasmic reticulum lumen</location>
    </subcellularLocation>
</comment>
<evidence type="ECO:0000259" key="7">
    <source>
        <dbReference type="Pfam" id="PF18400"/>
    </source>
</evidence>
<keyword evidence="5" id="KW-0325">Glycoprotein</keyword>
<dbReference type="InterPro" id="IPR040693">
    <property type="entry name" value="UGGT_TRXL_1"/>
</dbReference>
<evidence type="ECO:0000259" key="9">
    <source>
        <dbReference type="Pfam" id="PF18402"/>
    </source>
</evidence>
<dbReference type="InterPro" id="IPR029044">
    <property type="entry name" value="Nucleotide-diphossugar_trans"/>
</dbReference>
<evidence type="ECO:0000313" key="11">
    <source>
        <dbReference type="EMBL" id="SGZ57603.1"/>
    </source>
</evidence>
<dbReference type="GO" id="GO:0003980">
    <property type="term" value="F:UDP-glucose:glycoprotein glucosyltransferase activity"/>
    <property type="evidence" value="ECO:0007669"/>
    <property type="project" value="InterPro"/>
</dbReference>
<dbReference type="OrthoDB" id="27683at2759"/>
<evidence type="ECO:0000256" key="3">
    <source>
        <dbReference type="ARBA" id="ARBA00022729"/>
    </source>
</evidence>
<sequence length="1431" mass="162668">MKPSTLLGLCGYVAAASLDLSLTSNWGTSSFFVQLVESVAGRNESLYVPVIRAMILQEDGEMDDWEDDMDGFGDDSNESTEVPVVTDRDLYAKAVSHLSLVDVGLTNLNLVNKLYSPRIEAHYLHFRNEIEPNQAAAVAKKCSVDSFGEPLESPLGAWVKYGDRIYCSESDLYALQTSKFSENVFTFDRVVGHEGPLLVLYGDPDCSRFAGMFNTLLQFAESGRLRFTWRYVPNKDTDSSTLSGYGVSLVAKDKREKSIAGSKPVGKIMKYLKAKTKDSYLTEIPEDRLYELSLKVACYVLQEPKNPENLLKEILHNLPLYASSLLEAAAPPNYGDVKASAAQNEKKGAGYESVGLYINGAMTHRLETDLPNIVQKLTHEVALIEEMVGYGFSEAQAKLIFSKFALLSAFKEAEFRTGSSDNRFAVYRDIHVPGDANSGGVVFFNDIQNDDSYNLFYEDRKEAYLETALQLRVGQIPSLRENVHDIIFVLNFSNRNQLKVFFMLSKVILDRALPQQLGVIPIVENEKDALIAEKFYYIMKVGEPKEALAFLYKYYEALADTEDDLLNKVDIPLDESALLHHYKRTINKYSITEPSVIINGVIHNMRSSNWQAAMGKQIAHDVRLLQQKIRNELDVGTPLKDILYEDAKTIRNTRVVPLDPANIRYKKVSHEMLSKAHTFTTVQDTGAVSEISGTFWLIGDFNSYVILRQLVAILKFMDYTLKPLQIKVLLTYKSDLLALLSDEYQGTLTSKMITEIISKVESTQSSDSEIDYEIRSLLERNHIQVHLPSLLFNSRYFRLSTVMSQDDLQLLLEYEFSQRLGIFDEITNAYPDSFLWKPVMKFKKERKLSGLDWFDLVSSTVSNSFFLEDSILLSDVSRFDFSSLNYQNSVDLTGYDAKKPIDILVIIDPLDEFSQKLVSISKSLSDLPFVNALILIVPLENEGKSYKLDRFYNDAFTRSKPEFDNEGSLVEAGKVHFDSLPSKVHFTAELDIPSRWYAIKGKDSDLVDLSSFKVDKDILVEYNLTKLIVEGYVKDVLTAKSIPGLTIEASKGIEKAEGYTLQNLGYMQLQLSPGEWQLLLKKGSSKDYYDLLSANDNKYDANDEGIESTQILVSSLSGTVIHPRISKKDKYPSDDAFSTPIKKTKTSSADINVFSIASGHTYENLMSIMMLSVKRHTKKSVKFWLLENFLSTHFTEQLPLMAKEYGFEYELVRYKWPLWLRMQSQLHRSVWGFKILFLDALFPASLEKVIFVDADQIARTDLSALANLDLEGAAYGFPPMCESRDDMEGYRFWKQGYWKEVLQEDLKYHISALYVVDLKQFRRNLVGDRLRTHYQKLSSDPNSLSNLDQDLPNNLQRQVPIFSLPQDWLWCETWCSAELKNQAKMIDLCNDPTSSEGKLQRARRLIPEWEGYSKELQKLGKGHLGTFHDEL</sequence>
<dbReference type="GO" id="GO:0036503">
    <property type="term" value="P:ERAD pathway"/>
    <property type="evidence" value="ECO:0007669"/>
    <property type="project" value="TreeGrafter"/>
</dbReference>
<keyword evidence="12" id="KW-1185">Reference proteome</keyword>
<feature type="domain" description="UGGT thioredoxin-like" evidence="8">
    <location>
        <begin position="283"/>
        <end position="411"/>
    </location>
</feature>
<evidence type="ECO:0000256" key="2">
    <source>
        <dbReference type="ARBA" id="ARBA00004319"/>
    </source>
</evidence>
<dbReference type="PANTHER" id="PTHR11226:SF0">
    <property type="entry name" value="UDP-GLUCOSE:GLYCOPROTEIN GLUCOSYLTRANSFERASE"/>
    <property type="match status" value="1"/>
</dbReference>
<name>A0A1L0C278_9ASCO</name>
<dbReference type="Pfam" id="PF18404">
    <property type="entry name" value="Glyco_transf_24"/>
    <property type="match status" value="1"/>
</dbReference>
<keyword evidence="4" id="KW-0256">Endoplasmic reticulum</keyword>
<dbReference type="STRING" id="45354.A0A1L0C278"/>
<dbReference type="UniPathway" id="UPA00378"/>
<dbReference type="Pfam" id="PF06427">
    <property type="entry name" value="UDP-g_GGTase"/>
    <property type="match status" value="1"/>
</dbReference>
<dbReference type="Pfam" id="PF18400">
    <property type="entry name" value="Thioredoxin_12"/>
    <property type="match status" value="1"/>
</dbReference>
<evidence type="ECO:0000256" key="6">
    <source>
        <dbReference type="SAM" id="SignalP"/>
    </source>
</evidence>
<evidence type="ECO:0000256" key="5">
    <source>
        <dbReference type="ARBA" id="ARBA00023180"/>
    </source>
</evidence>
<feature type="chain" id="PRO_5013267379" evidence="6">
    <location>
        <begin position="16"/>
        <end position="1431"/>
    </location>
</feature>
<dbReference type="InterPro" id="IPR040692">
    <property type="entry name" value="UGGT_TRXL_3"/>
</dbReference>
<accession>A0A1L0C278</accession>
<organism evidence="11 12">
    <name type="scientific">Sungouiella intermedia</name>
    <dbReference type="NCBI Taxonomy" id="45354"/>
    <lineage>
        <taxon>Eukaryota</taxon>
        <taxon>Fungi</taxon>
        <taxon>Dikarya</taxon>
        <taxon>Ascomycota</taxon>
        <taxon>Saccharomycotina</taxon>
        <taxon>Pichiomycetes</taxon>
        <taxon>Metschnikowiaceae</taxon>
        <taxon>Sungouiella</taxon>
    </lineage>
</organism>
<feature type="signal peptide" evidence="6">
    <location>
        <begin position="1"/>
        <end position="15"/>
    </location>
</feature>
<evidence type="ECO:0000256" key="1">
    <source>
        <dbReference type="ARBA" id="ARBA00001913"/>
    </source>
</evidence>
<dbReference type="EMBL" id="LT635761">
    <property type="protein sequence ID" value="SGZ57603.1"/>
    <property type="molecule type" value="Genomic_DNA"/>
</dbReference>
<dbReference type="GO" id="GO:0051082">
    <property type="term" value="F:unfolded protein binding"/>
    <property type="evidence" value="ECO:0007669"/>
    <property type="project" value="TreeGrafter"/>
</dbReference>
<feature type="domain" description="UGGT thioredoxin-like" evidence="7">
    <location>
        <begin position="30"/>
        <end position="239"/>
    </location>
</feature>
<reference evidence="11 12" key="1">
    <citation type="submission" date="2016-10" db="EMBL/GenBank/DDBJ databases">
        <authorList>
            <person name="de Groot N.N."/>
        </authorList>
    </citation>
    <scope>NUCLEOTIDE SEQUENCE [LARGE SCALE GENOMIC DNA]</scope>
    <source>
        <strain evidence="11 12">CBS 141442</strain>
    </source>
</reference>
<protein>
    <submittedName>
        <fullName evidence="11">CIC11C00000000590</fullName>
    </submittedName>
</protein>
<dbReference type="PANTHER" id="PTHR11226">
    <property type="entry name" value="UDP-GLUCOSE GLYCOPROTEIN:GLUCOSYLTRANSFERASE"/>
    <property type="match status" value="1"/>
</dbReference>
<evidence type="ECO:0000313" key="12">
    <source>
        <dbReference type="Proteomes" id="UP000182334"/>
    </source>
</evidence>
<dbReference type="GO" id="GO:0005788">
    <property type="term" value="C:endoplasmic reticulum lumen"/>
    <property type="evidence" value="ECO:0007669"/>
    <property type="project" value="UniProtKB-SubCell"/>
</dbReference>
<dbReference type="InterPro" id="IPR040694">
    <property type="entry name" value="UGGT_TRXL_2"/>
</dbReference>